<evidence type="ECO:0000256" key="4">
    <source>
        <dbReference type="ARBA" id="ARBA00022729"/>
    </source>
</evidence>
<evidence type="ECO:0000256" key="2">
    <source>
        <dbReference type="ARBA" id="ARBA00007886"/>
    </source>
</evidence>
<dbReference type="PANTHER" id="PTHR35789:SF1">
    <property type="entry name" value="SPORE GERMINATION PROTEIN B3"/>
    <property type="match status" value="1"/>
</dbReference>
<dbReference type="RefSeq" id="WP_343839911.1">
    <property type="nucleotide sequence ID" value="NZ_BAAADO010000003.1"/>
</dbReference>
<reference evidence="12" key="1">
    <citation type="journal article" date="2019" name="Int. J. Syst. Evol. Microbiol.">
        <title>The Global Catalogue of Microorganisms (GCM) 10K type strain sequencing project: providing services to taxonomists for standard genome sequencing and annotation.</title>
        <authorList>
            <consortium name="The Broad Institute Genomics Platform"/>
            <consortium name="The Broad Institute Genome Sequencing Center for Infectious Disease"/>
            <person name="Wu L."/>
            <person name="Ma J."/>
        </authorList>
    </citation>
    <scope>NUCLEOTIDE SEQUENCE [LARGE SCALE GENOMIC DNA]</scope>
    <source>
        <strain evidence="12">JCM 12389</strain>
    </source>
</reference>
<evidence type="ECO:0000256" key="5">
    <source>
        <dbReference type="ARBA" id="ARBA00023136"/>
    </source>
</evidence>
<dbReference type="EMBL" id="BAAADO010000003">
    <property type="protein sequence ID" value="GAA0492136.1"/>
    <property type="molecule type" value="Genomic_DNA"/>
</dbReference>
<dbReference type="InterPro" id="IPR057336">
    <property type="entry name" value="GerAC_N"/>
</dbReference>
<dbReference type="Pfam" id="PF05504">
    <property type="entry name" value="Spore_GerAC"/>
    <property type="match status" value="1"/>
</dbReference>
<dbReference type="Pfam" id="PF25198">
    <property type="entry name" value="Spore_GerAC_N"/>
    <property type="match status" value="1"/>
</dbReference>
<feature type="domain" description="Spore germination protein N-terminal" evidence="10">
    <location>
        <begin position="24"/>
        <end position="195"/>
    </location>
</feature>
<evidence type="ECO:0000313" key="11">
    <source>
        <dbReference type="EMBL" id="GAA0492136.1"/>
    </source>
</evidence>
<evidence type="ECO:0000256" key="6">
    <source>
        <dbReference type="ARBA" id="ARBA00023139"/>
    </source>
</evidence>
<comment type="subcellular location">
    <subcellularLocation>
        <location evidence="1">Membrane</location>
        <topology evidence="1">Lipid-anchor</topology>
    </subcellularLocation>
</comment>
<evidence type="ECO:0000259" key="9">
    <source>
        <dbReference type="Pfam" id="PF05504"/>
    </source>
</evidence>
<evidence type="ECO:0000256" key="1">
    <source>
        <dbReference type="ARBA" id="ARBA00004635"/>
    </source>
</evidence>
<dbReference type="Gene3D" id="6.20.190.10">
    <property type="entry name" value="Nutrient germinant receptor protein C, domain 1"/>
    <property type="match status" value="1"/>
</dbReference>
<evidence type="ECO:0000256" key="7">
    <source>
        <dbReference type="ARBA" id="ARBA00023288"/>
    </source>
</evidence>
<evidence type="ECO:0000256" key="8">
    <source>
        <dbReference type="SAM" id="Coils"/>
    </source>
</evidence>
<dbReference type="InterPro" id="IPR046953">
    <property type="entry name" value="Spore_GerAC-like_C"/>
</dbReference>
<accession>A0ABP3L2Q9</accession>
<evidence type="ECO:0000259" key="10">
    <source>
        <dbReference type="Pfam" id="PF25198"/>
    </source>
</evidence>
<evidence type="ECO:0000313" key="12">
    <source>
        <dbReference type="Proteomes" id="UP001500880"/>
    </source>
</evidence>
<proteinExistence type="inferred from homology"/>
<keyword evidence="4" id="KW-0732">Signal</keyword>
<sequence length="404" mass="44980">MIKKLQGIGLCLIVALSISGCWSSRELTDIAIVTALGIDKEGEDIKVTAQVINPSENAGQTFTTRTAVTTFTSTGQTLFETIRRLTTLAPRKLYLSHIRMIIFGEEYAKQGIGDSLDFISRDHEMRTDFNFAIARNYDAEDIINILTPIEKIPANKIFSTLKSSHNFWAPTKVVQLDELIASMTSKGKEAVLTELVILGDVNLGQNLENVQNVPPYASIKSSGLGVFQNDKLVGWLDEDQSRGFNIITNNIQNTTGVVPCGKNGELSVEAFKNSTELKGTIKGNKPKMKIKFTSEANIADVSCSIDFTNQKTIKKYEKKMENEAKNVIKASVKRAQELEADIFGFGEVLSRSNPKKWKKIQKNWEETFVQDLEVDVKVDVKIRRTGTITQPFMKDISGKKQGDQ</sequence>
<evidence type="ECO:0000256" key="3">
    <source>
        <dbReference type="ARBA" id="ARBA00022544"/>
    </source>
</evidence>
<keyword evidence="5" id="KW-0472">Membrane</keyword>
<protein>
    <submittedName>
        <fullName evidence="11">Spore germination protein GerKC</fullName>
    </submittedName>
</protein>
<feature type="domain" description="Spore germination GerAC-like C-terminal" evidence="9">
    <location>
        <begin position="222"/>
        <end position="386"/>
    </location>
</feature>
<dbReference type="InterPro" id="IPR038501">
    <property type="entry name" value="Spore_GerAC_C_sf"/>
</dbReference>
<comment type="similarity">
    <text evidence="2">Belongs to the GerABKC lipoprotein family.</text>
</comment>
<keyword evidence="8" id="KW-0175">Coiled coil</keyword>
<dbReference type="Gene3D" id="3.30.300.210">
    <property type="entry name" value="Nutrient germinant receptor protein C, domain 3"/>
    <property type="match status" value="1"/>
</dbReference>
<dbReference type="Proteomes" id="UP001500880">
    <property type="component" value="Unassembled WGS sequence"/>
</dbReference>
<keyword evidence="12" id="KW-1185">Reference proteome</keyword>
<comment type="caution">
    <text evidence="11">The sequence shown here is derived from an EMBL/GenBank/DDBJ whole genome shotgun (WGS) entry which is preliminary data.</text>
</comment>
<dbReference type="NCBIfam" id="TIGR02887">
    <property type="entry name" value="spore_ger_x_C"/>
    <property type="match status" value="1"/>
</dbReference>
<name>A0ABP3L2Q9_9BACI</name>
<dbReference type="PANTHER" id="PTHR35789">
    <property type="entry name" value="SPORE GERMINATION PROTEIN B3"/>
    <property type="match status" value="1"/>
</dbReference>
<keyword evidence="3" id="KW-0309">Germination</keyword>
<feature type="coiled-coil region" evidence="8">
    <location>
        <begin position="313"/>
        <end position="341"/>
    </location>
</feature>
<dbReference type="PROSITE" id="PS51257">
    <property type="entry name" value="PROKAR_LIPOPROTEIN"/>
    <property type="match status" value="1"/>
</dbReference>
<dbReference type="InterPro" id="IPR008844">
    <property type="entry name" value="Spore_GerAC-like"/>
</dbReference>
<keyword evidence="7" id="KW-0449">Lipoprotein</keyword>
<organism evidence="11 12">
    <name type="scientific">Salinibacillus aidingensis</name>
    <dbReference type="NCBI Taxonomy" id="237684"/>
    <lineage>
        <taxon>Bacteria</taxon>
        <taxon>Bacillati</taxon>
        <taxon>Bacillota</taxon>
        <taxon>Bacilli</taxon>
        <taxon>Bacillales</taxon>
        <taxon>Bacillaceae</taxon>
        <taxon>Salinibacillus</taxon>
    </lineage>
</organism>
<keyword evidence="6" id="KW-0564">Palmitate</keyword>
<gene>
    <name evidence="11" type="primary">gerKC</name>
    <name evidence="11" type="ORF">GCM10008986_17970</name>
</gene>